<dbReference type="EMBL" id="BBNS01000001">
    <property type="protein sequence ID" value="GAL69354.1"/>
    <property type="molecule type" value="Genomic_DNA"/>
</dbReference>
<evidence type="ECO:0000313" key="10">
    <source>
        <dbReference type="Proteomes" id="UP000029646"/>
    </source>
</evidence>
<gene>
    <name evidence="7" type="ORF">JCM19301_3755</name>
    <name evidence="8" type="ORF">JCM19302_4083</name>
    <name evidence="9" type="ORF">JCM19538_2110</name>
</gene>
<evidence type="ECO:0000313" key="8">
    <source>
        <dbReference type="EMBL" id="GAL69354.1"/>
    </source>
</evidence>
<dbReference type="PANTHER" id="PTHR37422:SF13">
    <property type="entry name" value="LIPOPOLYSACCHARIDE BIOSYNTHESIS PROTEIN PA4999-RELATED"/>
    <property type="match status" value="1"/>
</dbReference>
<feature type="transmembrane region" description="Helical" evidence="5">
    <location>
        <begin position="402"/>
        <end position="419"/>
    </location>
</feature>
<feature type="transmembrane region" description="Helical" evidence="5">
    <location>
        <begin position="521"/>
        <end position="538"/>
    </location>
</feature>
<evidence type="ECO:0000256" key="1">
    <source>
        <dbReference type="ARBA" id="ARBA00004141"/>
    </source>
</evidence>
<evidence type="ECO:0000256" key="2">
    <source>
        <dbReference type="ARBA" id="ARBA00022692"/>
    </source>
</evidence>
<keyword evidence="2 5" id="KW-0812">Transmembrane</keyword>
<feature type="transmembrane region" description="Helical" evidence="5">
    <location>
        <begin position="488"/>
        <end position="509"/>
    </location>
</feature>
<feature type="transmembrane region" description="Helical" evidence="5">
    <location>
        <begin position="361"/>
        <end position="390"/>
    </location>
</feature>
<feature type="transmembrane region" description="Helical" evidence="5">
    <location>
        <begin position="116"/>
        <end position="137"/>
    </location>
</feature>
<evidence type="ECO:0000313" key="11">
    <source>
        <dbReference type="Proteomes" id="UP000030184"/>
    </source>
</evidence>
<evidence type="ECO:0000313" key="7">
    <source>
        <dbReference type="EMBL" id="GAL65295.1"/>
    </source>
</evidence>
<keyword evidence="3 5" id="KW-1133">Transmembrane helix</keyword>
<evidence type="ECO:0000256" key="5">
    <source>
        <dbReference type="SAM" id="Phobius"/>
    </source>
</evidence>
<evidence type="ECO:0000256" key="4">
    <source>
        <dbReference type="ARBA" id="ARBA00023136"/>
    </source>
</evidence>
<dbReference type="Pfam" id="PF04932">
    <property type="entry name" value="Wzy_C"/>
    <property type="match status" value="1"/>
</dbReference>
<dbReference type="EMBL" id="BBNY01000005">
    <property type="protein sequence ID" value="GAL89121.1"/>
    <property type="molecule type" value="Genomic_DNA"/>
</dbReference>
<keyword evidence="11" id="KW-1185">Reference proteome</keyword>
<feature type="domain" description="O-antigen ligase-related" evidence="6">
    <location>
        <begin position="363"/>
        <end position="504"/>
    </location>
</feature>
<feature type="transmembrane region" description="Helical" evidence="5">
    <location>
        <begin position="56"/>
        <end position="75"/>
    </location>
</feature>
<dbReference type="Proteomes" id="UP000029646">
    <property type="component" value="Unassembled WGS sequence"/>
</dbReference>
<dbReference type="InterPro" id="IPR007016">
    <property type="entry name" value="O-antigen_ligase-rel_domated"/>
</dbReference>
<comment type="caution">
    <text evidence="8">The sequence shown here is derived from an EMBL/GenBank/DDBJ whole genome shotgun (WGS) entry which is preliminary data.</text>
</comment>
<sequence>MENRVNRFFSLLNAQFLFLLLVPFTLFFSLKLNSVVIIILLGLTIKDVVKERTLRIKLFLPSLLYVLSVLIGFFIDYYYGFSSIKNIEKMLPFLALPVVFFLGIKNKFKANRIIQLFGYLITIVNLFLIIFAIIITIKNATSNQFISDLWVKTGAKIVVLETETNPVGKNNVAKLVEGSEYGLHDLLYKSQEKIKPETNYIRSVFLKKSERDWVLIRQYDGITHKGIWFNISEGYVGKAQKGLTGKIESYGNGWFRCSVVNKTSEMANQERLQITLVKGDGKYKYKGDGVSGIFVWGGELNEGKNNKSYLPSQYNLNFNQFYRENLLRPLNTHPSYYSLYIVTVLVFFLLMFFTKKRVVDLLVIIFNTLILVLISSKAALFSFIIVLVFLSTLYIRKSKKHFFLLLAVLSIFTISILIFPKVKHRIEQSVETVLFEKNKKLSTYKRILVLKGVLDFDKEALVLGKGNVNGERLLREKTGLDLNAHNQYLQALISSGIVGVIFLLIYLFSPLYYINNLKTEWGVFTVCIVIVFSINFLFESMLNRQWGIVFVAYIYSLLKKTSIKW</sequence>
<dbReference type="EMBL" id="BBNR01000001">
    <property type="protein sequence ID" value="GAL65295.1"/>
    <property type="molecule type" value="Genomic_DNA"/>
</dbReference>
<dbReference type="Proteomes" id="UP000030184">
    <property type="component" value="Unassembled WGS sequence"/>
</dbReference>
<dbReference type="PANTHER" id="PTHR37422">
    <property type="entry name" value="TEICHURONIC ACID BIOSYNTHESIS PROTEIN TUAE"/>
    <property type="match status" value="1"/>
</dbReference>
<proteinExistence type="predicted"/>
<dbReference type="AlphaFoldDB" id="A0A090W1J4"/>
<protein>
    <recommendedName>
        <fullName evidence="6">O-antigen ligase-related domain-containing protein</fullName>
    </recommendedName>
</protein>
<name>A0A090W1J4_9FLAO</name>
<feature type="transmembrane region" description="Helical" evidence="5">
    <location>
        <begin position="336"/>
        <end position="354"/>
    </location>
</feature>
<dbReference type="STRING" id="504487.JCM19538_2110"/>
<evidence type="ECO:0000256" key="3">
    <source>
        <dbReference type="ARBA" id="ARBA00022989"/>
    </source>
</evidence>
<dbReference type="GO" id="GO:0016020">
    <property type="term" value="C:membrane"/>
    <property type="evidence" value="ECO:0007669"/>
    <property type="project" value="UniProtKB-SubCell"/>
</dbReference>
<accession>A0A090W1J4</accession>
<comment type="subcellular location">
    <subcellularLocation>
        <location evidence="1">Membrane</location>
        <topology evidence="1">Multi-pass membrane protein</topology>
    </subcellularLocation>
</comment>
<keyword evidence="4 5" id="KW-0472">Membrane</keyword>
<feature type="transmembrane region" description="Helical" evidence="5">
    <location>
        <begin position="16"/>
        <end position="44"/>
    </location>
</feature>
<dbReference type="InterPro" id="IPR051533">
    <property type="entry name" value="WaaL-like"/>
</dbReference>
<organism evidence="8 10">
    <name type="scientific">Jejuia pallidilutea</name>
    <dbReference type="NCBI Taxonomy" id="504487"/>
    <lineage>
        <taxon>Bacteria</taxon>
        <taxon>Pseudomonadati</taxon>
        <taxon>Bacteroidota</taxon>
        <taxon>Flavobacteriia</taxon>
        <taxon>Flavobacteriales</taxon>
        <taxon>Flavobacteriaceae</taxon>
        <taxon>Jejuia</taxon>
    </lineage>
</organism>
<evidence type="ECO:0000259" key="6">
    <source>
        <dbReference type="Pfam" id="PF04932"/>
    </source>
</evidence>
<dbReference type="Proteomes" id="UP000029641">
    <property type="component" value="Unassembled WGS sequence"/>
</dbReference>
<evidence type="ECO:0000313" key="9">
    <source>
        <dbReference type="EMBL" id="GAL89121.1"/>
    </source>
</evidence>
<reference evidence="11" key="1">
    <citation type="journal article" date="2014" name="Genome Announc.">
        <title>Draft Genome Sequence of Marine Flavobacterium Jejuia pallidilutea Strain 11shimoA1 and Pigmentation Mutants.</title>
        <authorList>
            <person name="Takatani N."/>
            <person name="Nakanishi M."/>
            <person name="Meirelles P."/>
            <person name="Mino S."/>
            <person name="Suda W."/>
            <person name="Oshima K."/>
            <person name="Hattori M."/>
            <person name="Ohkuma M."/>
            <person name="Hosokawa M."/>
            <person name="Miyashita K."/>
            <person name="Thompson F.L."/>
            <person name="Niwa A."/>
            <person name="Sawabe T."/>
            <person name="Sawabe T."/>
        </authorList>
    </citation>
    <scope>NUCLEOTIDE SEQUENCE [LARGE SCALE GENOMIC DNA]</scope>
    <source>
        <strain evidence="11">JCM 19538</strain>
    </source>
</reference>